<name>V6LSK2_9EUKA</name>
<organism evidence="1">
    <name type="scientific">Spironucleus salmonicida</name>
    <dbReference type="NCBI Taxonomy" id="348837"/>
    <lineage>
        <taxon>Eukaryota</taxon>
        <taxon>Metamonada</taxon>
        <taxon>Diplomonadida</taxon>
        <taxon>Hexamitidae</taxon>
        <taxon>Hexamitinae</taxon>
        <taxon>Spironucleus</taxon>
    </lineage>
</organism>
<reference evidence="1 2" key="1">
    <citation type="journal article" date="2014" name="PLoS Genet.">
        <title>The Genome of Spironucleus salmonicida Highlights a Fish Pathogen Adapted to Fluctuating Environments.</title>
        <authorList>
            <person name="Xu F."/>
            <person name="Jerlstrom-Hultqvist J."/>
            <person name="Einarsson E."/>
            <person name="Astvaldsson A."/>
            <person name="Svard S.G."/>
            <person name="Andersson J.O."/>
        </authorList>
    </citation>
    <scope>NUCLEOTIDE SEQUENCE</scope>
    <source>
        <strain evidence="2">ATCC 50377</strain>
    </source>
</reference>
<dbReference type="VEuPathDB" id="GiardiaDB:SS50377_27118"/>
<gene>
    <name evidence="1" type="ORF">SS50377_16489</name>
    <name evidence="2" type="ORF">SS50377_27118</name>
</gene>
<proteinExistence type="predicted"/>
<accession>V6LSK2</accession>
<dbReference type="AlphaFoldDB" id="V6LSK2"/>
<reference evidence="2" key="2">
    <citation type="submission" date="2020-12" db="EMBL/GenBank/DDBJ databases">
        <title>New Spironucleus salmonicida genome in near-complete chromosomes.</title>
        <authorList>
            <person name="Xu F."/>
            <person name="Kurt Z."/>
            <person name="Jimenez-Gonzalez A."/>
            <person name="Astvaldsson A."/>
            <person name="Andersson J.O."/>
            <person name="Svard S.G."/>
        </authorList>
    </citation>
    <scope>NUCLEOTIDE SEQUENCE</scope>
    <source>
        <strain evidence="2">ATCC 50377</strain>
    </source>
</reference>
<sequence length="314" mass="36527">MSLPLKLFFQDGQHLLVPVDPLSTFYDIQLMLPKLISISMLEAQTLSFHSQQDIIYSLTQRITQIQQVFIKVLFPLFTGVSSVNESEHLRKKHLVGCNFVPISDSYQKLLIQSAIYKLAIGHLLTETELSGKAYHNLLVIRFHRLLKESFSCPEDVQFFVRHSQLNRQFSTDFGNLFTALKRLQEEQFDLQQLQKSTILELSYLHRFPEFLTPAVELTCYNNNEVVRQISGKYRYCYIGVGVENFSILDHESLLGLEVPLEMTDFVSLRYYSDCIVFEFKNAGFFTFSVNAPDSFYTEFVQYMDIVQKVKNNMK</sequence>
<evidence type="ECO:0000313" key="2">
    <source>
        <dbReference type="EMBL" id="KAH0570826.1"/>
    </source>
</evidence>
<dbReference type="EMBL" id="KI546134">
    <property type="protein sequence ID" value="EST43754.1"/>
    <property type="molecule type" value="Genomic_DNA"/>
</dbReference>
<keyword evidence="3" id="KW-1185">Reference proteome</keyword>
<protein>
    <submittedName>
        <fullName evidence="1">Uncharacterized protein</fullName>
    </submittedName>
</protein>
<dbReference type="EMBL" id="AUWU02000007">
    <property type="protein sequence ID" value="KAH0570826.1"/>
    <property type="molecule type" value="Genomic_DNA"/>
</dbReference>
<dbReference type="Proteomes" id="UP000018208">
    <property type="component" value="Unassembled WGS sequence"/>
</dbReference>
<evidence type="ECO:0000313" key="1">
    <source>
        <dbReference type="EMBL" id="EST43754.1"/>
    </source>
</evidence>
<evidence type="ECO:0000313" key="3">
    <source>
        <dbReference type="Proteomes" id="UP000018208"/>
    </source>
</evidence>